<evidence type="ECO:0000256" key="1">
    <source>
        <dbReference type="SAM" id="MobiDB-lite"/>
    </source>
</evidence>
<feature type="transmembrane region" description="Helical" evidence="2">
    <location>
        <begin position="12"/>
        <end position="33"/>
    </location>
</feature>
<protein>
    <submittedName>
        <fullName evidence="3">Uncharacterized protein</fullName>
    </submittedName>
</protein>
<keyword evidence="2" id="KW-0472">Membrane</keyword>
<sequence length="658" mass="74770">MKRKNIGKGKVAALISLLVIFVVIFLLVGLIVLQNKEKLLNRSFDKYRVLTAKETFENGLINSNFEIPIFGNPKLVGSDEMRNKYILEILKDGSMKLYMNNVKVEDFEKEYEAIYKKALYNLLQKIPPEDYELSNASALFDYLTVEGYEYLNQDGKEILILSGKNANSQYVSMQFRFRKVGNNVKITVENITVDGKVFSPAEMRVFLANIYKIDKQSIKSNLVDMIKQGRLKDFSTKTIEEIFGNLNNPRWSIKSEDENVVEFNATDVVDKNEISLSIGFKLESDGSVSVKYIFVNGSEVDSGEAQDILKYYLVKYGGYDLQSELEMFKEKISNASVPGYSKKFGELLIGSCDNISWSIESTMKGTKLTASGVTKVGKNKVTLSFLISSKGAYLVSSTIDGNNIDPNELLSRLVDDLGKVSTQLEESKYNELISLVQNSIIVKGSQYSSNKSAFERFLRNVSWMFDKNNNKVVLTGTGNYAGQVWQFKFNFEILFGKEVLLEKVYMNDRNVIDEVTDYIIGKIFKVDVLTKNIVELVKNSIYSKKTYYEFLGRNGWSLDTDNDNVVFNNSSLMIRFVVLPNGDVKVTNLSYNGTDYTYMKEEVLKALENGMSVETLLTSNKSFETKQSTNQIIEQPSKQSTESENKEESQEEIKPYQF</sequence>
<feature type="region of interest" description="Disordered" evidence="1">
    <location>
        <begin position="626"/>
        <end position="658"/>
    </location>
</feature>
<dbReference type="KEGG" id="fno:Fnod_0517"/>
<keyword evidence="2" id="KW-1133">Transmembrane helix</keyword>
<dbReference type="STRING" id="381764.Fnod_0517"/>
<dbReference type="EMBL" id="CP000771">
    <property type="protein sequence ID" value="ABS60380.1"/>
    <property type="molecule type" value="Genomic_DNA"/>
</dbReference>
<organism evidence="3 4">
    <name type="scientific">Fervidobacterium nodosum (strain ATCC 35602 / DSM 5306 / Rt17-B1)</name>
    <dbReference type="NCBI Taxonomy" id="381764"/>
    <lineage>
        <taxon>Bacteria</taxon>
        <taxon>Thermotogati</taxon>
        <taxon>Thermotogota</taxon>
        <taxon>Thermotogae</taxon>
        <taxon>Thermotogales</taxon>
        <taxon>Fervidobacteriaceae</taxon>
        <taxon>Fervidobacterium</taxon>
    </lineage>
</organism>
<evidence type="ECO:0000313" key="3">
    <source>
        <dbReference type="EMBL" id="ABS60380.1"/>
    </source>
</evidence>
<reference evidence="3 4" key="2">
    <citation type="journal article" date="2009" name="Proc. Natl. Acad. Sci. U.S.A.">
        <title>On the chimeric nature, thermophilic origin, and phylogenetic placement of the Thermotogales.</title>
        <authorList>
            <person name="Zhaxybayeva O."/>
            <person name="Swithers K.S."/>
            <person name="Lapierre P."/>
            <person name="Fournier G.P."/>
            <person name="Bickhart D.M."/>
            <person name="DeBoy R.T."/>
            <person name="Nelson K.E."/>
            <person name="Nesbo C.L."/>
            <person name="Doolittle W.F."/>
            <person name="Gogarten J.P."/>
            <person name="Noll K.M."/>
        </authorList>
    </citation>
    <scope>NUCLEOTIDE SEQUENCE [LARGE SCALE GENOMIC DNA]</scope>
    <source>
        <strain evidence="4">ATCC 35602 / DSM 5306 / Rt17-B1</strain>
    </source>
</reference>
<keyword evidence="4" id="KW-1185">Reference proteome</keyword>
<dbReference type="OrthoDB" id="39151at2"/>
<gene>
    <name evidence="3" type="ordered locus">Fnod_0517</name>
</gene>
<dbReference type="Proteomes" id="UP000002415">
    <property type="component" value="Chromosome"/>
</dbReference>
<dbReference type="RefSeq" id="WP_011993699.1">
    <property type="nucleotide sequence ID" value="NC_009718.1"/>
</dbReference>
<keyword evidence="2" id="KW-0812">Transmembrane</keyword>
<evidence type="ECO:0000256" key="2">
    <source>
        <dbReference type="SAM" id="Phobius"/>
    </source>
</evidence>
<name>A7HKE7_FERNB</name>
<accession>A7HKE7</accession>
<evidence type="ECO:0000313" key="4">
    <source>
        <dbReference type="Proteomes" id="UP000002415"/>
    </source>
</evidence>
<reference evidence="3 4" key="1">
    <citation type="submission" date="2007-07" db="EMBL/GenBank/DDBJ databases">
        <title>Complete sequence of Fervidobacterium nodosum Rt17-B1.</title>
        <authorList>
            <consortium name="US DOE Joint Genome Institute"/>
            <person name="Copeland A."/>
            <person name="Lucas S."/>
            <person name="Lapidus A."/>
            <person name="Barry K."/>
            <person name="Glavina del Rio T."/>
            <person name="Dalin E."/>
            <person name="Tice H."/>
            <person name="Pitluck S."/>
            <person name="Saunders E."/>
            <person name="Brettin T."/>
            <person name="Bruce D."/>
            <person name="Detter J.C."/>
            <person name="Han C."/>
            <person name="Schmutz J."/>
            <person name="Larimer F."/>
            <person name="Land M."/>
            <person name="Hauser L."/>
            <person name="Kyrpides N."/>
            <person name="Mikhailova N."/>
            <person name="Nelson K."/>
            <person name="Gogarten J.P."/>
            <person name="Noll K."/>
            <person name="Richardson P."/>
        </authorList>
    </citation>
    <scope>NUCLEOTIDE SEQUENCE [LARGE SCALE GENOMIC DNA]</scope>
    <source>
        <strain evidence="4">ATCC 35602 / DSM 5306 / Rt17-B1</strain>
    </source>
</reference>
<feature type="compositionally biased region" description="Polar residues" evidence="1">
    <location>
        <begin position="626"/>
        <end position="636"/>
    </location>
</feature>
<dbReference type="AlphaFoldDB" id="A7HKE7"/>
<dbReference type="HOGENOM" id="CLU_434605_0_0_0"/>
<proteinExistence type="predicted"/>
<feature type="compositionally biased region" description="Basic and acidic residues" evidence="1">
    <location>
        <begin position="641"/>
        <end position="658"/>
    </location>
</feature>